<accession>A0A395V2F3</accession>
<organism evidence="1 2">
    <name type="scientific">Roseburia hominis</name>
    <dbReference type="NCBI Taxonomy" id="301301"/>
    <lineage>
        <taxon>Bacteria</taxon>
        <taxon>Bacillati</taxon>
        <taxon>Bacillota</taxon>
        <taxon>Clostridia</taxon>
        <taxon>Lachnospirales</taxon>
        <taxon>Lachnospiraceae</taxon>
        <taxon>Roseburia</taxon>
    </lineage>
</organism>
<feature type="non-terminal residue" evidence="1">
    <location>
        <position position="1"/>
    </location>
</feature>
<protein>
    <submittedName>
        <fullName evidence="1">Entericidin like toxin protein</fullName>
    </submittedName>
</protein>
<evidence type="ECO:0000313" key="2">
    <source>
        <dbReference type="Proteomes" id="UP000266172"/>
    </source>
</evidence>
<proteinExistence type="predicted"/>
<gene>
    <name evidence="1" type="ORF">DWX93_16950</name>
</gene>
<dbReference type="AlphaFoldDB" id="A0A395V2F3"/>
<dbReference type="EMBL" id="QRVL01000041">
    <property type="protein sequence ID" value="RGS35134.1"/>
    <property type="molecule type" value="Genomic_DNA"/>
</dbReference>
<sequence length="27" mass="2877">KQLAVNSIPAELYTDDGVGTVDADQEK</sequence>
<dbReference type="Proteomes" id="UP000266172">
    <property type="component" value="Unassembled WGS sequence"/>
</dbReference>
<comment type="caution">
    <text evidence="1">The sequence shown here is derived from an EMBL/GenBank/DDBJ whole genome shotgun (WGS) entry which is preliminary data.</text>
</comment>
<evidence type="ECO:0000313" key="1">
    <source>
        <dbReference type="EMBL" id="RGS35134.1"/>
    </source>
</evidence>
<name>A0A395V2F3_9FIRM</name>
<reference evidence="1 2" key="1">
    <citation type="submission" date="2018-08" db="EMBL/GenBank/DDBJ databases">
        <title>A genome reference for cultivated species of the human gut microbiota.</title>
        <authorList>
            <person name="Zou Y."/>
            <person name="Xue W."/>
            <person name="Luo G."/>
        </authorList>
    </citation>
    <scope>NUCLEOTIDE SEQUENCE [LARGE SCALE GENOMIC DNA]</scope>
    <source>
        <strain evidence="1 2">AF22-12AC</strain>
    </source>
</reference>